<evidence type="ECO:0000256" key="3">
    <source>
        <dbReference type="ARBA" id="ARBA00005842"/>
    </source>
</evidence>
<evidence type="ECO:0000256" key="9">
    <source>
        <dbReference type="ARBA" id="ARBA00049563"/>
    </source>
</evidence>
<evidence type="ECO:0000256" key="12">
    <source>
        <dbReference type="RuleBase" id="RU003784"/>
    </source>
</evidence>
<keyword evidence="8 10" id="KW-0460">Magnesium</keyword>
<dbReference type="Gene3D" id="3.40.50.300">
    <property type="entry name" value="P-loop containing nucleotide triphosphate hydrolases"/>
    <property type="match status" value="1"/>
</dbReference>
<keyword evidence="7 10" id="KW-0067">ATP-binding</keyword>
<organism evidence="14">
    <name type="scientific">Acidobacterium capsulatum</name>
    <dbReference type="NCBI Taxonomy" id="33075"/>
    <lineage>
        <taxon>Bacteria</taxon>
        <taxon>Pseudomonadati</taxon>
        <taxon>Acidobacteriota</taxon>
        <taxon>Terriglobia</taxon>
        <taxon>Terriglobales</taxon>
        <taxon>Acidobacteriaceae</taxon>
        <taxon>Acidobacterium</taxon>
    </lineage>
</organism>
<feature type="site" description="Interaction with substrate tRNA" evidence="10">
    <location>
        <position position="105"/>
    </location>
</feature>
<accession>A0A7V4XQV8</accession>
<feature type="site" description="Interaction with substrate tRNA" evidence="10">
    <location>
        <position position="127"/>
    </location>
</feature>
<evidence type="ECO:0000256" key="10">
    <source>
        <dbReference type="HAMAP-Rule" id="MF_00185"/>
    </source>
</evidence>
<evidence type="ECO:0000256" key="4">
    <source>
        <dbReference type="ARBA" id="ARBA00022679"/>
    </source>
</evidence>
<dbReference type="PANTHER" id="PTHR11088">
    <property type="entry name" value="TRNA DIMETHYLALLYLTRANSFERASE"/>
    <property type="match status" value="1"/>
</dbReference>
<evidence type="ECO:0000313" key="14">
    <source>
        <dbReference type="EMBL" id="HGY93488.1"/>
    </source>
</evidence>
<protein>
    <recommendedName>
        <fullName evidence="10">tRNA dimethylallyltransferase</fullName>
        <ecNumber evidence="10">2.5.1.75</ecNumber>
    </recommendedName>
    <alternativeName>
        <fullName evidence="10">Dimethylallyl diphosphate:tRNA dimethylallyltransferase</fullName>
        <shortName evidence="10">DMAPP:tRNA dimethylallyltransferase</shortName>
        <shortName evidence="10">DMATase</shortName>
    </alternativeName>
    <alternativeName>
        <fullName evidence="10">Isopentenyl-diphosphate:tRNA isopentenyltransferase</fullName>
        <shortName evidence="10">IPP transferase</shortName>
        <shortName evidence="10">IPPT</shortName>
        <shortName evidence="10">IPTase</shortName>
    </alternativeName>
</protein>
<evidence type="ECO:0000256" key="1">
    <source>
        <dbReference type="ARBA" id="ARBA00001946"/>
    </source>
</evidence>
<dbReference type="Gene3D" id="1.10.20.140">
    <property type="match status" value="1"/>
</dbReference>
<evidence type="ECO:0000256" key="8">
    <source>
        <dbReference type="ARBA" id="ARBA00022842"/>
    </source>
</evidence>
<dbReference type="Pfam" id="PF01715">
    <property type="entry name" value="IPPT"/>
    <property type="match status" value="1"/>
</dbReference>
<evidence type="ECO:0000256" key="11">
    <source>
        <dbReference type="RuleBase" id="RU003783"/>
    </source>
</evidence>
<dbReference type="PANTHER" id="PTHR11088:SF60">
    <property type="entry name" value="TRNA DIMETHYLALLYLTRANSFERASE"/>
    <property type="match status" value="1"/>
</dbReference>
<dbReference type="EC" id="2.5.1.75" evidence="10"/>
<evidence type="ECO:0000256" key="7">
    <source>
        <dbReference type="ARBA" id="ARBA00022840"/>
    </source>
</evidence>
<dbReference type="GO" id="GO:0052381">
    <property type="term" value="F:tRNA dimethylallyltransferase activity"/>
    <property type="evidence" value="ECO:0007669"/>
    <property type="project" value="UniProtKB-UniRule"/>
</dbReference>
<feature type="binding site" evidence="10">
    <location>
        <begin position="14"/>
        <end position="21"/>
    </location>
    <ligand>
        <name>ATP</name>
        <dbReference type="ChEBI" id="CHEBI:30616"/>
    </ligand>
</feature>
<comment type="similarity">
    <text evidence="3 10 13">Belongs to the IPP transferase family.</text>
</comment>
<feature type="binding site" evidence="10">
    <location>
        <begin position="16"/>
        <end position="21"/>
    </location>
    <ligand>
        <name>substrate</name>
    </ligand>
</feature>
<comment type="caution">
    <text evidence="14">The sequence shown here is derived from an EMBL/GenBank/DDBJ whole genome shotgun (WGS) entry which is preliminary data.</text>
</comment>
<comment type="subunit">
    <text evidence="10">Monomer.</text>
</comment>
<dbReference type="InterPro" id="IPR039657">
    <property type="entry name" value="Dimethylallyltransferase"/>
</dbReference>
<dbReference type="NCBIfam" id="TIGR00174">
    <property type="entry name" value="miaA"/>
    <property type="match status" value="1"/>
</dbReference>
<evidence type="ECO:0000256" key="6">
    <source>
        <dbReference type="ARBA" id="ARBA00022741"/>
    </source>
</evidence>
<gene>
    <name evidence="10 14" type="primary">miaA</name>
    <name evidence="14" type="ORF">ENW50_02190</name>
</gene>
<keyword evidence="5 10" id="KW-0819">tRNA processing</keyword>
<reference evidence="14" key="1">
    <citation type="journal article" date="2020" name="mSystems">
        <title>Genome- and Community-Level Interaction Insights into Carbon Utilization and Element Cycling Functions of Hydrothermarchaeota in Hydrothermal Sediment.</title>
        <authorList>
            <person name="Zhou Z."/>
            <person name="Liu Y."/>
            <person name="Xu W."/>
            <person name="Pan J."/>
            <person name="Luo Z.H."/>
            <person name="Li M."/>
        </authorList>
    </citation>
    <scope>NUCLEOTIDE SEQUENCE [LARGE SCALE GENOMIC DNA]</scope>
    <source>
        <strain evidence="14">SpSt-855</strain>
    </source>
</reference>
<comment type="function">
    <text evidence="2 10 12">Catalyzes the transfer of a dimethylallyl group onto the adenine at position 37 in tRNAs that read codons beginning with uridine, leading to the formation of N6-(dimethylallyl)adenosine (i(6)A).</text>
</comment>
<keyword evidence="4 10" id="KW-0808">Transferase</keyword>
<evidence type="ECO:0000256" key="2">
    <source>
        <dbReference type="ARBA" id="ARBA00003213"/>
    </source>
</evidence>
<dbReference type="AlphaFoldDB" id="A0A7V4XQV8"/>
<comment type="catalytic activity">
    <reaction evidence="9 10 11">
        <text>adenosine(37) in tRNA + dimethylallyl diphosphate = N(6)-dimethylallyladenosine(37) in tRNA + diphosphate</text>
        <dbReference type="Rhea" id="RHEA:26482"/>
        <dbReference type="Rhea" id="RHEA-COMP:10162"/>
        <dbReference type="Rhea" id="RHEA-COMP:10375"/>
        <dbReference type="ChEBI" id="CHEBI:33019"/>
        <dbReference type="ChEBI" id="CHEBI:57623"/>
        <dbReference type="ChEBI" id="CHEBI:74411"/>
        <dbReference type="ChEBI" id="CHEBI:74415"/>
        <dbReference type="EC" id="2.5.1.75"/>
    </reaction>
</comment>
<keyword evidence="6 10" id="KW-0547">Nucleotide-binding</keyword>
<sequence>MNPVSQPLLVVLLGATASGKTALSLALAERFNGEIVSCDSIAVYRELEIGSAKPSLAERARVPHHLIDVFGPQEWCTAGDYSRLGRAAIAEITGRRHLPIVTGGTGFYLRALIDGLFPGPPRSAELRGRLERSVQRHSAGWLHRLLQRLDADAAERIHANDTPKLIRAVEVCLAARQPITQAWQAGRDALTGYRVLRIGLNPNRQALYARIDARAQSMFEHGLLEETSRIMNTYGSALPTLDALGYRQAKQVLSGELALKDAITAAQQGHRNYAKRQLTWFRREPEVHWLAGFGDDPAIGAAARQIIEAALASPHSTPEKPQE</sequence>
<evidence type="ECO:0000256" key="5">
    <source>
        <dbReference type="ARBA" id="ARBA00022694"/>
    </source>
</evidence>
<dbReference type="InterPro" id="IPR018022">
    <property type="entry name" value="IPT"/>
</dbReference>
<comment type="cofactor">
    <cofactor evidence="1 10">
        <name>Mg(2+)</name>
        <dbReference type="ChEBI" id="CHEBI:18420"/>
    </cofactor>
</comment>
<comment type="caution">
    <text evidence="10">Lacks conserved residue(s) required for the propagation of feature annotation.</text>
</comment>
<feature type="region of interest" description="Interaction with substrate tRNA" evidence="10">
    <location>
        <begin position="39"/>
        <end position="42"/>
    </location>
</feature>
<name>A0A7V4XQV8_9BACT</name>
<dbReference type="InterPro" id="IPR027417">
    <property type="entry name" value="P-loop_NTPase"/>
</dbReference>
<dbReference type="EMBL" id="DTKL01000015">
    <property type="protein sequence ID" value="HGY93488.1"/>
    <property type="molecule type" value="Genomic_DNA"/>
</dbReference>
<proteinExistence type="inferred from homology"/>
<dbReference type="HAMAP" id="MF_00185">
    <property type="entry name" value="IPP_trans"/>
    <property type="match status" value="1"/>
</dbReference>
<evidence type="ECO:0000256" key="13">
    <source>
        <dbReference type="RuleBase" id="RU003785"/>
    </source>
</evidence>
<dbReference type="GO" id="GO:0005524">
    <property type="term" value="F:ATP binding"/>
    <property type="evidence" value="ECO:0007669"/>
    <property type="project" value="UniProtKB-UniRule"/>
</dbReference>
<dbReference type="GO" id="GO:0006400">
    <property type="term" value="P:tRNA modification"/>
    <property type="evidence" value="ECO:0007669"/>
    <property type="project" value="TreeGrafter"/>
</dbReference>
<dbReference type="SUPFAM" id="SSF52540">
    <property type="entry name" value="P-loop containing nucleoside triphosphate hydrolases"/>
    <property type="match status" value="2"/>
</dbReference>